<protein>
    <submittedName>
        <fullName evidence="2">Uncharacterized protein</fullName>
    </submittedName>
</protein>
<proteinExistence type="predicted"/>
<reference evidence="2" key="1">
    <citation type="submission" date="2022-11" db="EMBL/GenBank/DDBJ databases">
        <authorList>
            <person name="Kikuchi T."/>
        </authorList>
    </citation>
    <scope>NUCLEOTIDE SEQUENCE</scope>
    <source>
        <strain evidence="2">PS1010</strain>
    </source>
</reference>
<name>A0A9P1N3A2_9PELO</name>
<organism evidence="2 3">
    <name type="scientific">Caenorhabditis angaria</name>
    <dbReference type="NCBI Taxonomy" id="860376"/>
    <lineage>
        <taxon>Eukaryota</taxon>
        <taxon>Metazoa</taxon>
        <taxon>Ecdysozoa</taxon>
        <taxon>Nematoda</taxon>
        <taxon>Chromadorea</taxon>
        <taxon>Rhabditida</taxon>
        <taxon>Rhabditina</taxon>
        <taxon>Rhabditomorpha</taxon>
        <taxon>Rhabditoidea</taxon>
        <taxon>Rhabditidae</taxon>
        <taxon>Peloderinae</taxon>
        <taxon>Caenorhabditis</taxon>
    </lineage>
</organism>
<sequence length="238" mass="27080">MYEQLKVIMNLTARLVYESDLAESSSTNSSINPANVSLSDFLTFRVRLVVRLKTRIQIQKTLCQSNSKHYQIQENGKTGPRLTLANRFSLIEKIKNHVHAKKPQFSFKLPNKKDLMETLGINLTKAISPSAVALHENKKVREKILNVGLKQSITIKTLNKLLFYLKQSEDEALKELQRMEDENSKIQNSQELAMFLKNAEESKISTAIQDCQKTLGEIHFHEGSVDDSESSDNEGEDE</sequence>
<keyword evidence="3" id="KW-1185">Reference proteome</keyword>
<dbReference type="Proteomes" id="UP001152747">
    <property type="component" value="Unassembled WGS sequence"/>
</dbReference>
<comment type="caution">
    <text evidence="2">The sequence shown here is derived from an EMBL/GenBank/DDBJ whole genome shotgun (WGS) entry which is preliminary data.</text>
</comment>
<accession>A0A9P1N3A2</accession>
<feature type="region of interest" description="Disordered" evidence="1">
    <location>
        <begin position="219"/>
        <end position="238"/>
    </location>
</feature>
<feature type="compositionally biased region" description="Acidic residues" evidence="1">
    <location>
        <begin position="225"/>
        <end position="238"/>
    </location>
</feature>
<evidence type="ECO:0000313" key="3">
    <source>
        <dbReference type="Proteomes" id="UP001152747"/>
    </source>
</evidence>
<gene>
    <name evidence="2" type="ORF">CAMP_LOCUS8883</name>
</gene>
<dbReference type="AlphaFoldDB" id="A0A9P1N3A2"/>
<dbReference type="EMBL" id="CANHGI010000003">
    <property type="protein sequence ID" value="CAI5446246.1"/>
    <property type="molecule type" value="Genomic_DNA"/>
</dbReference>
<evidence type="ECO:0000313" key="2">
    <source>
        <dbReference type="EMBL" id="CAI5446246.1"/>
    </source>
</evidence>
<evidence type="ECO:0000256" key="1">
    <source>
        <dbReference type="SAM" id="MobiDB-lite"/>
    </source>
</evidence>